<dbReference type="PANTHER" id="PTHR10491">
    <property type="entry name" value="DTDP-4-DEHYDRORHAMNOSE REDUCTASE"/>
    <property type="match status" value="1"/>
</dbReference>
<dbReference type="Gene3D" id="3.40.50.720">
    <property type="entry name" value="NAD(P)-binding Rossmann-like Domain"/>
    <property type="match status" value="1"/>
</dbReference>
<dbReference type="UniPathway" id="UPA00124"/>
<sequence>MTTWLVTGAHGMLGREVVAALRDGDVTAVGRGDLDITDAGAVARVVAGHDIVVNCAAWTDVDGAELHEEAAFGANALGPAFLAEACRRSGAALLHVSSDYVFAGDATEPYPPGAPLAPLSSYGRGKAAGEWAVRAILPERSWIVRTAWLYGERTTGFVPTMLRCAAVGRQVDVIDDVWGHPTWARHVAGRLVGLVDADVPAGVYHAASAGGATWHSFAQAIYSAAGADPELVRPTPASGVPRPARRPARSLLADDQWPQVGLPRLPHWRTAWEQAYPELAAAGMPGTAH</sequence>
<organism evidence="4 5">
    <name type="scientific">Longispora fulva</name>
    <dbReference type="NCBI Taxonomy" id="619741"/>
    <lineage>
        <taxon>Bacteria</taxon>
        <taxon>Bacillati</taxon>
        <taxon>Actinomycetota</taxon>
        <taxon>Actinomycetes</taxon>
        <taxon>Micromonosporales</taxon>
        <taxon>Micromonosporaceae</taxon>
        <taxon>Longispora</taxon>
    </lineage>
</organism>
<dbReference type="Pfam" id="PF04321">
    <property type="entry name" value="RmlD_sub_bind"/>
    <property type="match status" value="1"/>
</dbReference>
<dbReference type="GO" id="GO:0005829">
    <property type="term" value="C:cytosol"/>
    <property type="evidence" value="ECO:0007669"/>
    <property type="project" value="TreeGrafter"/>
</dbReference>
<gene>
    <name evidence="4" type="ORF">IW245_000405</name>
</gene>
<dbReference type="SUPFAM" id="SSF51735">
    <property type="entry name" value="NAD(P)-binding Rossmann-fold domains"/>
    <property type="match status" value="1"/>
</dbReference>
<dbReference type="CDD" id="cd05254">
    <property type="entry name" value="dTDP_HR_like_SDR_e"/>
    <property type="match status" value="1"/>
</dbReference>
<dbReference type="InterPro" id="IPR036291">
    <property type="entry name" value="NAD(P)-bd_dom_sf"/>
</dbReference>
<evidence type="ECO:0000313" key="5">
    <source>
        <dbReference type="Proteomes" id="UP000622552"/>
    </source>
</evidence>
<evidence type="ECO:0000256" key="2">
    <source>
        <dbReference type="RuleBase" id="RU364082"/>
    </source>
</evidence>
<proteinExistence type="inferred from homology"/>
<evidence type="ECO:0000259" key="3">
    <source>
        <dbReference type="Pfam" id="PF04321"/>
    </source>
</evidence>
<keyword evidence="2" id="KW-0521">NADP</keyword>
<dbReference type="GO" id="GO:0019305">
    <property type="term" value="P:dTDP-rhamnose biosynthetic process"/>
    <property type="evidence" value="ECO:0007669"/>
    <property type="project" value="UniProtKB-UniPathway"/>
</dbReference>
<evidence type="ECO:0000313" key="4">
    <source>
        <dbReference type="EMBL" id="MBG6134211.1"/>
    </source>
</evidence>
<dbReference type="NCBIfam" id="TIGR01214">
    <property type="entry name" value="rmlD"/>
    <property type="match status" value="1"/>
</dbReference>
<feature type="domain" description="RmlD-like substrate binding" evidence="3">
    <location>
        <begin position="5"/>
        <end position="278"/>
    </location>
</feature>
<comment type="caution">
    <text evidence="4">The sequence shown here is derived from an EMBL/GenBank/DDBJ whole genome shotgun (WGS) entry which is preliminary data.</text>
</comment>
<dbReference type="PANTHER" id="PTHR10491:SF4">
    <property type="entry name" value="METHIONINE ADENOSYLTRANSFERASE 2 SUBUNIT BETA"/>
    <property type="match status" value="1"/>
</dbReference>
<evidence type="ECO:0000256" key="1">
    <source>
        <dbReference type="ARBA" id="ARBA00010944"/>
    </source>
</evidence>
<keyword evidence="2 4" id="KW-0560">Oxidoreductase</keyword>
<comment type="pathway">
    <text evidence="2">Carbohydrate biosynthesis; dTDP-L-rhamnose biosynthesis.</text>
</comment>
<dbReference type="AlphaFoldDB" id="A0A8J7KIL1"/>
<dbReference type="Gene3D" id="3.90.25.10">
    <property type="entry name" value="UDP-galactose 4-epimerase, domain 1"/>
    <property type="match status" value="1"/>
</dbReference>
<name>A0A8J7KIL1_9ACTN</name>
<protein>
    <recommendedName>
        <fullName evidence="2">dTDP-4-dehydrorhamnose reductase</fullName>
        <ecNumber evidence="2">1.1.1.133</ecNumber>
    </recommendedName>
</protein>
<dbReference type="Proteomes" id="UP000622552">
    <property type="component" value="Unassembled WGS sequence"/>
</dbReference>
<reference evidence="4" key="1">
    <citation type="submission" date="2020-11" db="EMBL/GenBank/DDBJ databases">
        <title>Sequencing the genomes of 1000 actinobacteria strains.</title>
        <authorList>
            <person name="Klenk H.-P."/>
        </authorList>
    </citation>
    <scope>NUCLEOTIDE SEQUENCE</scope>
    <source>
        <strain evidence="4">DSM 45356</strain>
    </source>
</reference>
<dbReference type="EMBL" id="JADOUF010000001">
    <property type="protein sequence ID" value="MBG6134211.1"/>
    <property type="molecule type" value="Genomic_DNA"/>
</dbReference>
<dbReference type="RefSeq" id="WP_197001473.1">
    <property type="nucleotide sequence ID" value="NZ_BONS01000034.1"/>
</dbReference>
<comment type="function">
    <text evidence="2">Catalyzes the reduction of dTDP-6-deoxy-L-lyxo-4-hexulose to yield dTDP-L-rhamnose.</text>
</comment>
<dbReference type="EC" id="1.1.1.133" evidence="2"/>
<dbReference type="GO" id="GO:0008831">
    <property type="term" value="F:dTDP-4-dehydrorhamnose reductase activity"/>
    <property type="evidence" value="ECO:0007669"/>
    <property type="project" value="UniProtKB-EC"/>
</dbReference>
<dbReference type="InterPro" id="IPR029903">
    <property type="entry name" value="RmlD-like-bd"/>
</dbReference>
<accession>A0A8J7KIL1</accession>
<keyword evidence="5" id="KW-1185">Reference proteome</keyword>
<comment type="similarity">
    <text evidence="1 2">Belongs to the dTDP-4-dehydrorhamnose reductase family.</text>
</comment>
<dbReference type="InterPro" id="IPR005913">
    <property type="entry name" value="dTDP_dehydrorham_reduct"/>
</dbReference>